<dbReference type="AlphaFoldDB" id="A0A1I5T0P3"/>
<dbReference type="Pfam" id="PF13972">
    <property type="entry name" value="TetR"/>
    <property type="match status" value="1"/>
</dbReference>
<organism evidence="4 5">
    <name type="scientific">Hydrogenimonas thermophila</name>
    <dbReference type="NCBI Taxonomy" id="223786"/>
    <lineage>
        <taxon>Bacteria</taxon>
        <taxon>Pseudomonadati</taxon>
        <taxon>Campylobacterota</taxon>
        <taxon>Epsilonproteobacteria</taxon>
        <taxon>Campylobacterales</taxon>
        <taxon>Hydrogenimonadaceae</taxon>
        <taxon>Hydrogenimonas</taxon>
    </lineage>
</organism>
<evidence type="ECO:0000256" key="2">
    <source>
        <dbReference type="PROSITE-ProRule" id="PRU00335"/>
    </source>
</evidence>
<dbReference type="STRING" id="223786.SAMN05216234_13911"/>
<feature type="domain" description="HTH tetR-type" evidence="3">
    <location>
        <begin position="3"/>
        <end position="63"/>
    </location>
</feature>
<dbReference type="OrthoDB" id="3249at2"/>
<gene>
    <name evidence="4" type="ORF">SAMN05216234_13911</name>
</gene>
<dbReference type="GO" id="GO:0003677">
    <property type="term" value="F:DNA binding"/>
    <property type="evidence" value="ECO:0007669"/>
    <property type="project" value="UniProtKB-UniRule"/>
</dbReference>
<accession>A0A1I5T0P3</accession>
<feature type="DNA-binding region" description="H-T-H motif" evidence="2">
    <location>
        <begin position="26"/>
        <end position="45"/>
    </location>
</feature>
<keyword evidence="1 2" id="KW-0238">DNA-binding</keyword>
<dbReference type="InterPro" id="IPR050624">
    <property type="entry name" value="HTH-type_Tx_Regulator"/>
</dbReference>
<dbReference type="EMBL" id="FOXB01000039">
    <property type="protein sequence ID" value="SFP76592.1"/>
    <property type="molecule type" value="Genomic_DNA"/>
</dbReference>
<protein>
    <submittedName>
        <fullName evidence="4">Transcriptional regulator, TetR family</fullName>
    </submittedName>
</protein>
<dbReference type="Proteomes" id="UP000199227">
    <property type="component" value="Unassembled WGS sequence"/>
</dbReference>
<reference evidence="4 5" key="1">
    <citation type="submission" date="2016-10" db="EMBL/GenBank/DDBJ databases">
        <authorList>
            <person name="de Groot N.N."/>
        </authorList>
    </citation>
    <scope>NUCLEOTIDE SEQUENCE [LARGE SCALE GENOMIC DNA]</scope>
    <source>
        <strain evidence="4 5">EP1-55-1</strain>
    </source>
</reference>
<proteinExistence type="predicted"/>
<dbReference type="SUPFAM" id="SSF46689">
    <property type="entry name" value="Homeodomain-like"/>
    <property type="match status" value="1"/>
</dbReference>
<evidence type="ECO:0000313" key="5">
    <source>
        <dbReference type="Proteomes" id="UP000199227"/>
    </source>
</evidence>
<dbReference type="PANTHER" id="PTHR43479">
    <property type="entry name" value="ACREF/ENVCD OPERON REPRESSOR-RELATED"/>
    <property type="match status" value="1"/>
</dbReference>
<dbReference type="InterPro" id="IPR009057">
    <property type="entry name" value="Homeodomain-like_sf"/>
</dbReference>
<evidence type="ECO:0000256" key="1">
    <source>
        <dbReference type="ARBA" id="ARBA00023125"/>
    </source>
</evidence>
<dbReference type="RefSeq" id="WP_143089734.1">
    <property type="nucleotide sequence ID" value="NZ_FOXB01000039.1"/>
</dbReference>
<keyword evidence="5" id="KW-1185">Reference proteome</keyword>
<dbReference type="PANTHER" id="PTHR43479:SF12">
    <property type="entry name" value="TRANSCRIPTIONAL REGULATORY PROTEIN"/>
    <property type="match status" value="1"/>
</dbReference>
<dbReference type="PROSITE" id="PS50977">
    <property type="entry name" value="HTH_TETR_2"/>
    <property type="match status" value="1"/>
</dbReference>
<dbReference type="PRINTS" id="PR00455">
    <property type="entry name" value="HTHTETR"/>
</dbReference>
<sequence length="201" mass="23870">MKKDNRTKILSVALKLLNEQDSQSVTTNHIAEAAGVSTGNLYYHFKNKEEIIRELYGQMRDEIGFESQPLPETLCEMQSYCDYVAKVWWKYRFLRRELHFLMTRDDLFAKDVIKDVRLQREKMILLLLHLRDKGYIELAYDNMLNNIVDTMMLYSHFWTPYLYIIGEDIDVSKAQMVAQRIEEVLRPFLTKKAKTELAKCQ</sequence>
<evidence type="ECO:0000259" key="3">
    <source>
        <dbReference type="PROSITE" id="PS50977"/>
    </source>
</evidence>
<evidence type="ECO:0000313" key="4">
    <source>
        <dbReference type="EMBL" id="SFP76592.1"/>
    </source>
</evidence>
<dbReference type="InterPro" id="IPR025722">
    <property type="entry name" value="TetR"/>
</dbReference>
<name>A0A1I5T0P3_9BACT</name>
<dbReference type="InterPro" id="IPR001647">
    <property type="entry name" value="HTH_TetR"/>
</dbReference>
<dbReference type="Gene3D" id="1.10.357.10">
    <property type="entry name" value="Tetracycline Repressor, domain 2"/>
    <property type="match status" value="1"/>
</dbReference>
<dbReference type="Pfam" id="PF00440">
    <property type="entry name" value="TetR_N"/>
    <property type="match status" value="1"/>
</dbReference>